<dbReference type="Pfam" id="PF14528">
    <property type="entry name" value="LAGLIDADG_3"/>
    <property type="match status" value="1"/>
</dbReference>
<gene>
    <name evidence="8" type="ORF">FYJ84_04500</name>
</gene>
<dbReference type="RefSeq" id="WP_154406409.1">
    <property type="nucleotide sequence ID" value="NZ_VUNR01000005.1"/>
</dbReference>
<sequence>MYISLHNHSHYSTLDGYQTVPEMVTRAKELGYTALSLTDHGTMRGIVDFYEECNRQEIKPILGCEFYFCETPEIKDRALTHHLVLLAMDDTGYHNLKLLDSEAYKEENYFFTMRLGLDELRRHSEGIICLTACMAGVLNTNRADWWMQELHGIFGDRLYAEIQPLNIPEQQEYNRKVIELARKYNVPLVVTTDAHYATPADQPYHTLWNEIRGFSYHDNENYLWSEQEIRDTAWIPEEVKDEAIKNTEYIASLCNATITMGGNHYPSYPTDNPSEEIRNICRKAWKDKVPKGRYKEYGERFNAEMVDLEKAGYLNYLLVIWDMLRWCMENNIPTGVGRGSCSGSLVGYLLGIHEIDPLVHGTEFFRFCNPFRITPCDIDSDVSTVGRGRIIDYVKQKYGNICKVMTIGYTKNPEKNDVGKASIQRAGKALKLEAQALRSLVKRVTGSLEEILECPEFDKATLERLYDVAKHFCYRLDKTGCLAPHELVNTSTGMRMIKDIKVGDYVLTEDGSYRKVYNVIPTISSTENIIRFKTISNKSGIDFTANHVMKVIDRKVIDGVANTRGRMYTDLDSEYKSYEIEARDVDINKHMFYIPLEKNNCDYKVIHHGISGYNCSIKIKDDIVVDEDMAWLLGAFIAEGSTSKYGHAVIFTYNDDESGFINKTLRIMKEKFGIDGKLRHSNHGHSIDVTYSSKMLATWIKRNIGHGCYNVNIPQYICDSNDSVKLSFIRGIYDGEGQKTQRKNGGQRCQIEMHNRQVISWIYNTLLRMGLRCSYREQPRKSGTISWILGLSNNACFAIYGEPLTSKDTYKYQMAIVTIDGRKCMAFKITEKDEFRNIYHTVYDISVEGNHTFACNGFIVHNCHASAILVTPDAIENYTPLEGMYSNDTSTGERTYIRAAAYTFHQLEAMGCMKLDILGLSTLDIINDCLKNIGKTRADIPMNDKKTFDTYAQGNLDGVFQMESSGMQRVAKELHVSNFNDVAALVALFRPGPIDSGMLQQYIDAKNGAEVHYTCDAMKKIAGNTFNVLVYQEQIMKIAMEMAGYNLGQADALRKIIGRKEVMKINQAVKEFVEACVANGYEESVAQSVGEQIRAAGNYCFNKAHACSYALLSYMTAYLKTHYPVEYMCAVINSKGKQEDIIKYLPELKRLNIEILEPSYKVGNMEWQVEGRNIRMGLGYIKGVGKNIVLGCKSWKEFVDKNTKTVGMALIKAGAMDSIGKSRAWMIANFEDDSKKLQRVRQCDERIEHYSQLGDTKRVEQWQQKKSEVQLSINAEKEYDEAKGEMEVLGMSFHKLPKILVGIADSVQEFHDKKGNTMARIVFKTDYGEFKGVVFASKWKKKTAWERGRGNVPGITVEQGKKYEFIIDNGVIMDAKCC</sequence>
<dbReference type="InterPro" id="IPR040982">
    <property type="entry name" value="DNA_pol3_finger"/>
</dbReference>
<dbReference type="SMART" id="SM00481">
    <property type="entry name" value="POLIIIAc"/>
    <property type="match status" value="1"/>
</dbReference>
<dbReference type="SUPFAM" id="SSF89550">
    <property type="entry name" value="PHP domain-like"/>
    <property type="match status" value="1"/>
</dbReference>
<dbReference type="InterPro" id="IPR006141">
    <property type="entry name" value="Intein_N"/>
</dbReference>
<keyword evidence="2" id="KW-0548">Nucleotidyltransferase</keyword>
<organism evidence="8 9">
    <name type="scientific">Anaerovibrio slackiae</name>
    <dbReference type="NCBI Taxonomy" id="2652309"/>
    <lineage>
        <taxon>Bacteria</taxon>
        <taxon>Bacillati</taxon>
        <taxon>Bacillota</taxon>
        <taxon>Negativicutes</taxon>
        <taxon>Selenomonadales</taxon>
        <taxon>Selenomonadaceae</taxon>
        <taxon>Anaerovibrio</taxon>
    </lineage>
</organism>
<evidence type="ECO:0000256" key="3">
    <source>
        <dbReference type="ARBA" id="ARBA00022705"/>
    </source>
</evidence>
<dbReference type="PROSITE" id="PS50817">
    <property type="entry name" value="INTEIN_N_TER"/>
    <property type="match status" value="1"/>
</dbReference>
<dbReference type="InterPro" id="IPR011708">
    <property type="entry name" value="DNA_pol3_alpha_NTPase_dom"/>
</dbReference>
<dbReference type="InterPro" id="IPR006142">
    <property type="entry name" value="INTEIN"/>
</dbReference>
<dbReference type="PROSITE" id="PS50818">
    <property type="entry name" value="INTEIN_C_TER"/>
    <property type="match status" value="1"/>
</dbReference>
<evidence type="ECO:0000313" key="8">
    <source>
        <dbReference type="EMBL" id="MSU08249.1"/>
    </source>
</evidence>
<dbReference type="EMBL" id="VUNR01000005">
    <property type="protein sequence ID" value="MSU08249.1"/>
    <property type="molecule type" value="Genomic_DNA"/>
</dbReference>
<evidence type="ECO:0000256" key="6">
    <source>
        <dbReference type="ARBA" id="ARBA00023000"/>
    </source>
</evidence>
<keyword evidence="5" id="KW-0239">DNA-directed DNA polymerase</keyword>
<keyword evidence="6" id="KW-0651">Protein splicing</keyword>
<reference evidence="8 9" key="1">
    <citation type="submission" date="2019-08" db="EMBL/GenBank/DDBJ databases">
        <title>In-depth cultivation of the pig gut microbiome towards novel bacterial diversity and tailored functional studies.</title>
        <authorList>
            <person name="Wylensek D."/>
            <person name="Hitch T.C.A."/>
            <person name="Clavel T."/>
        </authorList>
    </citation>
    <scope>NUCLEOTIDE SEQUENCE [LARGE SCALE GENOMIC DNA]</scope>
    <source>
        <strain evidence="8 9">WCA-693-APC-5D-A</strain>
    </source>
</reference>
<dbReference type="SUPFAM" id="SSF55608">
    <property type="entry name" value="Homing endonucleases"/>
    <property type="match status" value="1"/>
</dbReference>
<dbReference type="InterPro" id="IPR016195">
    <property type="entry name" value="Pol/histidinol_Pase-like"/>
</dbReference>
<dbReference type="InterPro" id="IPR003586">
    <property type="entry name" value="Hint_dom_C"/>
</dbReference>
<evidence type="ECO:0000256" key="5">
    <source>
        <dbReference type="ARBA" id="ARBA00022932"/>
    </source>
</evidence>
<name>A0A6I2UF00_9FIRM</name>
<keyword evidence="9" id="KW-1185">Reference proteome</keyword>
<dbReference type="InterPro" id="IPR004860">
    <property type="entry name" value="LAGLIDADG_dom"/>
</dbReference>
<dbReference type="SMART" id="SM00306">
    <property type="entry name" value="HintN"/>
    <property type="match status" value="1"/>
</dbReference>
<comment type="caution">
    <text evidence="8">The sequence shown here is derived from an EMBL/GenBank/DDBJ whole genome shotgun (WGS) entry which is preliminary data.</text>
</comment>
<dbReference type="Pfam" id="PF07733">
    <property type="entry name" value="DNA_pol3_alpha"/>
    <property type="match status" value="1"/>
</dbReference>
<keyword evidence="4" id="KW-0068">Autocatalytic cleavage</keyword>
<dbReference type="PROSITE" id="PS50819">
    <property type="entry name" value="INTEIN_ENDONUCLEASE"/>
    <property type="match status" value="1"/>
</dbReference>
<protein>
    <submittedName>
        <fullName evidence="8">PHP domain-containing protein</fullName>
    </submittedName>
</protein>
<dbReference type="InterPro" id="IPR027434">
    <property type="entry name" value="Homing_endonucl"/>
</dbReference>
<keyword evidence="1" id="KW-0808">Transferase</keyword>
<dbReference type="NCBIfam" id="TIGR01443">
    <property type="entry name" value="intein_Cterm"/>
    <property type="match status" value="1"/>
</dbReference>
<dbReference type="Gene3D" id="1.10.150.870">
    <property type="match status" value="1"/>
</dbReference>
<dbReference type="SMART" id="SM00305">
    <property type="entry name" value="HintC"/>
    <property type="match status" value="1"/>
</dbReference>
<dbReference type="SUPFAM" id="SSF51294">
    <property type="entry name" value="Hedgehog/intein (Hint) domain"/>
    <property type="match status" value="1"/>
</dbReference>
<dbReference type="Gene3D" id="3.10.28.10">
    <property type="entry name" value="Homing endonucleases"/>
    <property type="match status" value="1"/>
</dbReference>
<dbReference type="GO" id="GO:0016539">
    <property type="term" value="P:intein-mediated protein splicing"/>
    <property type="evidence" value="ECO:0007669"/>
    <property type="project" value="InterPro"/>
</dbReference>
<dbReference type="PANTHER" id="PTHR32294">
    <property type="entry name" value="DNA POLYMERASE III SUBUNIT ALPHA"/>
    <property type="match status" value="1"/>
</dbReference>
<dbReference type="Gene3D" id="3.20.20.140">
    <property type="entry name" value="Metal-dependent hydrolases"/>
    <property type="match status" value="1"/>
</dbReference>
<proteinExistence type="predicted"/>
<feature type="domain" description="DOD-type homing endonuclease" evidence="7">
    <location>
        <begin position="632"/>
        <end position="771"/>
    </location>
</feature>
<dbReference type="GO" id="GO:0008408">
    <property type="term" value="F:3'-5' exonuclease activity"/>
    <property type="evidence" value="ECO:0007669"/>
    <property type="project" value="InterPro"/>
</dbReference>
<accession>A0A6I2UF00</accession>
<dbReference type="GeneID" id="96778166"/>
<keyword evidence="3" id="KW-0235">DNA replication</keyword>
<dbReference type="GO" id="GO:0004519">
    <property type="term" value="F:endonuclease activity"/>
    <property type="evidence" value="ECO:0007669"/>
    <property type="project" value="InterPro"/>
</dbReference>
<dbReference type="InterPro" id="IPR004013">
    <property type="entry name" value="PHP_dom"/>
</dbReference>
<dbReference type="InterPro" id="IPR030934">
    <property type="entry name" value="Intein_C"/>
</dbReference>
<evidence type="ECO:0000256" key="2">
    <source>
        <dbReference type="ARBA" id="ARBA00022695"/>
    </source>
</evidence>
<dbReference type="GO" id="GO:0003887">
    <property type="term" value="F:DNA-directed DNA polymerase activity"/>
    <property type="evidence" value="ECO:0007669"/>
    <property type="project" value="UniProtKB-KW"/>
</dbReference>
<dbReference type="InterPro" id="IPR004805">
    <property type="entry name" value="DnaE2/DnaE/PolC"/>
</dbReference>
<dbReference type="InterPro" id="IPR003587">
    <property type="entry name" value="Hint_dom_N"/>
</dbReference>
<dbReference type="PRINTS" id="PR00379">
    <property type="entry name" value="INTEIN"/>
</dbReference>
<evidence type="ECO:0000259" key="7">
    <source>
        <dbReference type="PROSITE" id="PS50819"/>
    </source>
</evidence>
<evidence type="ECO:0000256" key="1">
    <source>
        <dbReference type="ARBA" id="ARBA00022679"/>
    </source>
</evidence>
<evidence type="ECO:0000313" key="9">
    <source>
        <dbReference type="Proteomes" id="UP000433181"/>
    </source>
</evidence>
<dbReference type="Pfam" id="PF17657">
    <property type="entry name" value="DNA_pol3_finger"/>
    <property type="match status" value="1"/>
</dbReference>
<dbReference type="Pfam" id="PF02811">
    <property type="entry name" value="PHP"/>
    <property type="match status" value="1"/>
</dbReference>
<dbReference type="Proteomes" id="UP000433181">
    <property type="component" value="Unassembled WGS sequence"/>
</dbReference>
<dbReference type="InterPro" id="IPR036844">
    <property type="entry name" value="Hint_dom_sf"/>
</dbReference>
<dbReference type="InterPro" id="IPR004042">
    <property type="entry name" value="Intein_endonuc_central"/>
</dbReference>
<dbReference type="InterPro" id="IPR003141">
    <property type="entry name" value="Pol/His_phosphatase_N"/>
</dbReference>
<evidence type="ECO:0000256" key="4">
    <source>
        <dbReference type="ARBA" id="ARBA00022813"/>
    </source>
</evidence>
<dbReference type="Gene3D" id="2.170.16.10">
    <property type="entry name" value="Hedgehog/Intein (Hint) domain"/>
    <property type="match status" value="2"/>
</dbReference>
<dbReference type="PANTHER" id="PTHR32294:SF0">
    <property type="entry name" value="DNA POLYMERASE III SUBUNIT ALPHA"/>
    <property type="match status" value="1"/>
</dbReference>
<dbReference type="GO" id="GO:0006260">
    <property type="term" value="P:DNA replication"/>
    <property type="evidence" value="ECO:0007669"/>
    <property type="project" value="UniProtKB-KW"/>
</dbReference>